<evidence type="ECO:0000313" key="18">
    <source>
        <dbReference type="EMBL" id="QJC27299.1"/>
    </source>
</evidence>
<keyword evidence="19" id="KW-1185">Reference proteome</keyword>
<dbReference type="KEGG" id="aplt:ANPL_00930"/>
<evidence type="ECO:0000256" key="15">
    <source>
        <dbReference type="HAMAP-Rule" id="MF_00741"/>
    </source>
</evidence>
<keyword evidence="10 15" id="KW-0067">ATP-binding</keyword>
<evidence type="ECO:0000313" key="19">
    <source>
        <dbReference type="Proteomes" id="UP000500930"/>
    </source>
</evidence>
<keyword evidence="7 15" id="KW-0436">Ligase</keyword>
<dbReference type="FunFam" id="3.30.1330.10:FF:000001">
    <property type="entry name" value="Phosphoribosylformylglycinamidine cyclo-ligase"/>
    <property type="match status" value="1"/>
</dbReference>
<dbReference type="InterPro" id="IPR016188">
    <property type="entry name" value="PurM-like_N"/>
</dbReference>
<evidence type="ECO:0000256" key="5">
    <source>
        <dbReference type="ARBA" id="ARBA00020367"/>
    </source>
</evidence>
<dbReference type="GO" id="GO:0046084">
    <property type="term" value="P:adenine biosynthetic process"/>
    <property type="evidence" value="ECO:0007669"/>
    <property type="project" value="TreeGrafter"/>
</dbReference>
<dbReference type="AlphaFoldDB" id="A0A858PXJ6"/>
<evidence type="ECO:0000256" key="9">
    <source>
        <dbReference type="ARBA" id="ARBA00022755"/>
    </source>
</evidence>
<feature type="domain" description="PurM-like C-terminal" evidence="17">
    <location>
        <begin position="175"/>
        <end position="342"/>
    </location>
</feature>
<dbReference type="Pfam" id="PF02769">
    <property type="entry name" value="AIRS_C"/>
    <property type="match status" value="1"/>
</dbReference>
<evidence type="ECO:0000256" key="14">
    <source>
        <dbReference type="ARBA" id="ARBA00049057"/>
    </source>
</evidence>
<dbReference type="FunFam" id="3.90.650.10:FF:000011">
    <property type="entry name" value="Phosphoribosylformylglycinamidine cyclo-ligase"/>
    <property type="match status" value="1"/>
</dbReference>
<dbReference type="SUPFAM" id="SSF55326">
    <property type="entry name" value="PurM N-terminal domain-like"/>
    <property type="match status" value="1"/>
</dbReference>
<proteinExistence type="inferred from homology"/>
<dbReference type="InterPro" id="IPR036921">
    <property type="entry name" value="PurM-like_N_sf"/>
</dbReference>
<feature type="domain" description="PurM-like N-terminal" evidence="16">
    <location>
        <begin position="57"/>
        <end position="161"/>
    </location>
</feature>
<evidence type="ECO:0000256" key="8">
    <source>
        <dbReference type="ARBA" id="ARBA00022741"/>
    </source>
</evidence>
<comment type="pathway">
    <text evidence="2 15">Purine metabolism; IMP biosynthesis via de novo pathway; 5-amino-1-(5-phospho-D-ribosyl)imidazole from N(2)-formyl-N(1)-(5-phospho-D-ribosyl)glycinamide: step 2/2.</text>
</comment>
<evidence type="ECO:0000256" key="3">
    <source>
        <dbReference type="ARBA" id="ARBA00010280"/>
    </source>
</evidence>
<evidence type="ECO:0000256" key="12">
    <source>
        <dbReference type="ARBA" id="ARBA00032931"/>
    </source>
</evidence>
<comment type="subcellular location">
    <subcellularLocation>
        <location evidence="1 15">Cytoplasm</location>
    </subcellularLocation>
</comment>
<reference evidence="18 19" key="1">
    <citation type="journal article" date="2020" name="Pathogens">
        <title>First Whole Genome Sequence of Anaplasma platys, an Obligate Intracellular Rickettsial Pathogen of Dogs.</title>
        <authorList>
            <person name="Llanes A."/>
            <person name="Rajeev S."/>
        </authorList>
    </citation>
    <scope>NUCLEOTIDE SEQUENCE [LARGE SCALE GENOMIC DNA]</scope>
    <source>
        <strain evidence="18 19">S3</strain>
    </source>
</reference>
<gene>
    <name evidence="18" type="primary">purM_1</name>
    <name evidence="15" type="synonym">purM</name>
    <name evidence="18" type="ORF">ANPL_00930</name>
</gene>
<sequence length="348" mass="37255">MSKYQESGVDIATANSLVENIKHLTDHTKNPGVVSEIGGFGAVFDLLATGEYRHPLLVSSTDGVGTKLLVAQAAGNHRFVGVDLVAMCANDVLAQGARPLFFLDYFATGVLENEVALQVIEGISEGCKQANMSLVGGETAEMPGMYTKGHYDLAGFAVGVVEKSEILPKLDAMTAGDVIVGLASSGLHSNGFSLVRRVLQDMQISYDSTCPLVHDGRSWADVLLTPTRIYTRSVLEVLPLIKGMAHITGGGLIHNIPRILPKHLAAHISQDSWTRQEIFTWLEDKAEIPTIDMLETFNCGIGMALVTASSNVDTLISLLGASGEKSSIIGKIIPRSEHAVTIDYSLRP</sequence>
<dbReference type="GO" id="GO:0004641">
    <property type="term" value="F:phosphoribosylformylglycinamidine cyclo-ligase activity"/>
    <property type="evidence" value="ECO:0007669"/>
    <property type="project" value="UniProtKB-UniRule"/>
</dbReference>
<evidence type="ECO:0000259" key="16">
    <source>
        <dbReference type="Pfam" id="PF00586"/>
    </source>
</evidence>
<evidence type="ECO:0000256" key="1">
    <source>
        <dbReference type="ARBA" id="ARBA00004496"/>
    </source>
</evidence>
<dbReference type="InterPro" id="IPR010918">
    <property type="entry name" value="PurM-like_C_dom"/>
</dbReference>
<protein>
    <recommendedName>
        <fullName evidence="5 15">Phosphoribosylformylglycinamidine cyclo-ligase</fullName>
        <ecNumber evidence="4 15">6.3.3.1</ecNumber>
    </recommendedName>
    <alternativeName>
        <fullName evidence="12 15">AIR synthase</fullName>
    </alternativeName>
    <alternativeName>
        <fullName evidence="13 15">AIRS</fullName>
    </alternativeName>
    <alternativeName>
        <fullName evidence="11 15">Phosphoribosyl-aminoimidazole synthetase</fullName>
    </alternativeName>
</protein>
<dbReference type="GO" id="GO:0006189">
    <property type="term" value="P:'de novo' IMP biosynthetic process"/>
    <property type="evidence" value="ECO:0007669"/>
    <property type="project" value="UniProtKB-UniRule"/>
</dbReference>
<evidence type="ECO:0000256" key="2">
    <source>
        <dbReference type="ARBA" id="ARBA00004686"/>
    </source>
</evidence>
<dbReference type="Gene3D" id="3.30.1330.10">
    <property type="entry name" value="PurM-like, N-terminal domain"/>
    <property type="match status" value="1"/>
</dbReference>
<dbReference type="Gene3D" id="3.90.650.10">
    <property type="entry name" value="PurM-like C-terminal domain"/>
    <property type="match status" value="1"/>
</dbReference>
<evidence type="ECO:0000256" key="11">
    <source>
        <dbReference type="ARBA" id="ARBA00031908"/>
    </source>
</evidence>
<keyword evidence="8 15" id="KW-0547">Nucleotide-binding</keyword>
<name>A0A858PXJ6_9RICK</name>
<dbReference type="EMBL" id="CP046391">
    <property type="protein sequence ID" value="QJC27299.1"/>
    <property type="molecule type" value="Genomic_DNA"/>
</dbReference>
<dbReference type="NCBIfam" id="TIGR00878">
    <property type="entry name" value="purM"/>
    <property type="match status" value="1"/>
</dbReference>
<evidence type="ECO:0000256" key="6">
    <source>
        <dbReference type="ARBA" id="ARBA00022490"/>
    </source>
</evidence>
<keyword evidence="6 15" id="KW-0963">Cytoplasm</keyword>
<keyword evidence="9 15" id="KW-0658">Purine biosynthesis</keyword>
<dbReference type="GO" id="GO:0005524">
    <property type="term" value="F:ATP binding"/>
    <property type="evidence" value="ECO:0007669"/>
    <property type="project" value="UniProtKB-KW"/>
</dbReference>
<dbReference type="EC" id="6.3.3.1" evidence="4 15"/>
<evidence type="ECO:0000256" key="7">
    <source>
        <dbReference type="ARBA" id="ARBA00022598"/>
    </source>
</evidence>
<dbReference type="GO" id="GO:0004637">
    <property type="term" value="F:phosphoribosylamine-glycine ligase activity"/>
    <property type="evidence" value="ECO:0007669"/>
    <property type="project" value="TreeGrafter"/>
</dbReference>
<dbReference type="CDD" id="cd02196">
    <property type="entry name" value="PurM"/>
    <property type="match status" value="1"/>
</dbReference>
<evidence type="ECO:0000256" key="4">
    <source>
        <dbReference type="ARBA" id="ARBA00013047"/>
    </source>
</evidence>
<dbReference type="PANTHER" id="PTHR10520:SF12">
    <property type="entry name" value="TRIFUNCTIONAL PURINE BIOSYNTHETIC PROTEIN ADENOSINE-3"/>
    <property type="match status" value="1"/>
</dbReference>
<dbReference type="InterPro" id="IPR004733">
    <property type="entry name" value="PurM_cligase"/>
</dbReference>
<dbReference type="HAMAP" id="MF_00741">
    <property type="entry name" value="AIRS"/>
    <property type="match status" value="1"/>
</dbReference>
<dbReference type="InterPro" id="IPR036676">
    <property type="entry name" value="PurM-like_C_sf"/>
</dbReference>
<evidence type="ECO:0000256" key="13">
    <source>
        <dbReference type="ARBA" id="ARBA00033093"/>
    </source>
</evidence>
<dbReference type="GO" id="GO:0005829">
    <property type="term" value="C:cytosol"/>
    <property type="evidence" value="ECO:0007669"/>
    <property type="project" value="TreeGrafter"/>
</dbReference>
<dbReference type="RefSeq" id="WP_169192939.1">
    <property type="nucleotide sequence ID" value="NZ_CP046391.1"/>
</dbReference>
<accession>A0A858PXJ6</accession>
<comment type="catalytic activity">
    <reaction evidence="14 15">
        <text>2-formamido-N(1)-(5-O-phospho-beta-D-ribosyl)acetamidine + ATP = 5-amino-1-(5-phospho-beta-D-ribosyl)imidazole + ADP + phosphate + H(+)</text>
        <dbReference type="Rhea" id="RHEA:23032"/>
        <dbReference type="ChEBI" id="CHEBI:15378"/>
        <dbReference type="ChEBI" id="CHEBI:30616"/>
        <dbReference type="ChEBI" id="CHEBI:43474"/>
        <dbReference type="ChEBI" id="CHEBI:137981"/>
        <dbReference type="ChEBI" id="CHEBI:147287"/>
        <dbReference type="ChEBI" id="CHEBI:456216"/>
        <dbReference type="EC" id="6.3.3.1"/>
    </reaction>
</comment>
<dbReference type="Proteomes" id="UP000500930">
    <property type="component" value="Chromosome"/>
</dbReference>
<evidence type="ECO:0000256" key="10">
    <source>
        <dbReference type="ARBA" id="ARBA00022840"/>
    </source>
</evidence>
<evidence type="ECO:0000259" key="17">
    <source>
        <dbReference type="Pfam" id="PF02769"/>
    </source>
</evidence>
<dbReference type="SUPFAM" id="SSF56042">
    <property type="entry name" value="PurM C-terminal domain-like"/>
    <property type="match status" value="1"/>
</dbReference>
<dbReference type="Pfam" id="PF00586">
    <property type="entry name" value="AIRS"/>
    <property type="match status" value="1"/>
</dbReference>
<comment type="similarity">
    <text evidence="3 15">Belongs to the AIR synthase family.</text>
</comment>
<dbReference type="PANTHER" id="PTHR10520">
    <property type="entry name" value="TRIFUNCTIONAL PURINE BIOSYNTHETIC PROTEIN ADENOSINE-3-RELATED"/>
    <property type="match status" value="1"/>
</dbReference>
<organism evidence="18 19">
    <name type="scientific">Anaplasma platys</name>
    <dbReference type="NCBI Taxonomy" id="949"/>
    <lineage>
        <taxon>Bacteria</taxon>
        <taxon>Pseudomonadati</taxon>
        <taxon>Pseudomonadota</taxon>
        <taxon>Alphaproteobacteria</taxon>
        <taxon>Rickettsiales</taxon>
        <taxon>Anaplasmataceae</taxon>
        <taxon>Anaplasma</taxon>
    </lineage>
</organism>
<dbReference type="UniPathway" id="UPA00074">
    <property type="reaction ID" value="UER00129"/>
</dbReference>